<proteinExistence type="predicted"/>
<protein>
    <submittedName>
        <fullName evidence="1">Uncharacterized protein</fullName>
    </submittedName>
</protein>
<accession>A0A6S6SQN8</accession>
<gene>
    <name evidence="1" type="ORF">HELGO_WM15624</name>
</gene>
<name>A0A6S6SQN8_9BACT</name>
<dbReference type="EMBL" id="CACVAP010000051">
    <property type="protein sequence ID" value="CAA6807002.1"/>
    <property type="molecule type" value="Genomic_DNA"/>
</dbReference>
<evidence type="ECO:0000313" key="1">
    <source>
        <dbReference type="EMBL" id="CAA6807002.1"/>
    </source>
</evidence>
<dbReference type="AlphaFoldDB" id="A0A6S6SQN8"/>
<reference evidence="1" key="1">
    <citation type="submission" date="2020-01" db="EMBL/GenBank/DDBJ databases">
        <authorList>
            <person name="Meier V. D."/>
            <person name="Meier V D."/>
        </authorList>
    </citation>
    <scope>NUCLEOTIDE SEQUENCE</scope>
    <source>
        <strain evidence="1">HLG_WM_MAG_06</strain>
    </source>
</reference>
<sequence>MYEKMYELDAIIEFFKAEDLYDIKEDRIKEMYNLISNPHLRVNDTDKQWVADTIQESEVTTIANVIKEIFNYSRFAWTKEEDKVIHAIHQVGTIFSHNKITIKPRIPFYIIVLDKLRD</sequence>
<organism evidence="1">
    <name type="scientific">uncultured Sulfurovum sp</name>
    <dbReference type="NCBI Taxonomy" id="269237"/>
    <lineage>
        <taxon>Bacteria</taxon>
        <taxon>Pseudomonadati</taxon>
        <taxon>Campylobacterota</taxon>
        <taxon>Epsilonproteobacteria</taxon>
        <taxon>Campylobacterales</taxon>
        <taxon>Sulfurovaceae</taxon>
        <taxon>Sulfurovum</taxon>
        <taxon>environmental samples</taxon>
    </lineage>
</organism>